<dbReference type="Proteomes" id="UP001178507">
    <property type="component" value="Unassembled WGS sequence"/>
</dbReference>
<organism evidence="1 2">
    <name type="scientific">Effrenium voratum</name>
    <dbReference type="NCBI Taxonomy" id="2562239"/>
    <lineage>
        <taxon>Eukaryota</taxon>
        <taxon>Sar</taxon>
        <taxon>Alveolata</taxon>
        <taxon>Dinophyceae</taxon>
        <taxon>Suessiales</taxon>
        <taxon>Symbiodiniaceae</taxon>
        <taxon>Effrenium</taxon>
    </lineage>
</organism>
<sequence length="80" mass="8867">MLASRESQNEPLNLDSATRQLEQLVQDTHQALIRDGIIGESEAPQSTPSLDAVDRALEELQRGLQEIDHVLAKPMPEPPK</sequence>
<keyword evidence="2" id="KW-1185">Reference proteome</keyword>
<gene>
    <name evidence="1" type="ORF">EVOR1521_LOCUS29651</name>
</gene>
<evidence type="ECO:0000313" key="2">
    <source>
        <dbReference type="Proteomes" id="UP001178507"/>
    </source>
</evidence>
<dbReference type="AlphaFoldDB" id="A0AA36NI66"/>
<comment type="caution">
    <text evidence="1">The sequence shown here is derived from an EMBL/GenBank/DDBJ whole genome shotgun (WGS) entry which is preliminary data.</text>
</comment>
<protein>
    <submittedName>
        <fullName evidence="1">Uncharacterized protein</fullName>
    </submittedName>
</protein>
<accession>A0AA36NI66</accession>
<proteinExistence type="predicted"/>
<dbReference type="EMBL" id="CAUJNA010003705">
    <property type="protein sequence ID" value="CAJ1408142.1"/>
    <property type="molecule type" value="Genomic_DNA"/>
</dbReference>
<name>A0AA36NI66_9DINO</name>
<reference evidence="1" key="1">
    <citation type="submission" date="2023-08" db="EMBL/GenBank/DDBJ databases">
        <authorList>
            <person name="Chen Y."/>
            <person name="Shah S."/>
            <person name="Dougan E. K."/>
            <person name="Thang M."/>
            <person name="Chan C."/>
        </authorList>
    </citation>
    <scope>NUCLEOTIDE SEQUENCE</scope>
</reference>
<evidence type="ECO:0000313" key="1">
    <source>
        <dbReference type="EMBL" id="CAJ1408142.1"/>
    </source>
</evidence>